<dbReference type="InterPro" id="IPR036691">
    <property type="entry name" value="Endo/exonu/phosph_ase_sf"/>
</dbReference>
<dbReference type="STRING" id="3476.A0A2P5APL2"/>
<dbReference type="SUPFAM" id="SSF56219">
    <property type="entry name" value="DNase I-like"/>
    <property type="match status" value="1"/>
</dbReference>
<dbReference type="PANTHER" id="PTHR33710">
    <property type="entry name" value="BNAC02G09200D PROTEIN"/>
    <property type="match status" value="1"/>
</dbReference>
<dbReference type="EMBL" id="JXTB01000493">
    <property type="protein sequence ID" value="PON38505.1"/>
    <property type="molecule type" value="Genomic_DNA"/>
</dbReference>
<sequence length="178" mass="20372">MCSFSSISDRFWRAIGFNPVAQYDKPMPSLWILCSSAVSGFQVISSHSQHVSSSFVFNDVLFYVSFVYVSCNYIVRHDLWDSLSALHIVGPWLILGDFNSVMGAHETTGIIKRRSCEKFRAGVTLCDLVDLHSQGPFYTWHGFRWGQLVMSRLDRAFCNNNFLNLWHLVSSICLPRSY</sequence>
<keyword evidence="3" id="KW-1185">Reference proteome</keyword>
<proteinExistence type="predicted"/>
<dbReference type="Pfam" id="PF03372">
    <property type="entry name" value="Exo_endo_phos"/>
    <property type="match status" value="1"/>
</dbReference>
<dbReference type="InterPro" id="IPR005135">
    <property type="entry name" value="Endo/exonuclease/phosphatase"/>
</dbReference>
<accession>A0A2P5APL2</accession>
<evidence type="ECO:0000313" key="2">
    <source>
        <dbReference type="EMBL" id="PON38505.1"/>
    </source>
</evidence>
<evidence type="ECO:0000313" key="3">
    <source>
        <dbReference type="Proteomes" id="UP000237105"/>
    </source>
</evidence>
<dbReference type="Proteomes" id="UP000237105">
    <property type="component" value="Unassembled WGS sequence"/>
</dbReference>
<keyword evidence="2" id="KW-0540">Nuclease</keyword>
<gene>
    <name evidence="2" type="ORF">PanWU01x14_312350</name>
</gene>
<feature type="domain" description="Endonuclease/exonuclease/phosphatase" evidence="1">
    <location>
        <begin position="85"/>
        <end position="170"/>
    </location>
</feature>
<comment type="caution">
    <text evidence="2">The sequence shown here is derived from an EMBL/GenBank/DDBJ whole genome shotgun (WGS) entry which is preliminary data.</text>
</comment>
<dbReference type="PANTHER" id="PTHR33710:SF71">
    <property type="entry name" value="ENDONUCLEASE_EXONUCLEASE_PHOSPHATASE DOMAIN-CONTAINING PROTEIN"/>
    <property type="match status" value="1"/>
</dbReference>
<evidence type="ECO:0000259" key="1">
    <source>
        <dbReference type="Pfam" id="PF03372"/>
    </source>
</evidence>
<reference evidence="3" key="1">
    <citation type="submission" date="2016-06" db="EMBL/GenBank/DDBJ databases">
        <title>Parallel loss of symbiosis genes in relatives of nitrogen-fixing non-legume Parasponia.</title>
        <authorList>
            <person name="Van Velzen R."/>
            <person name="Holmer R."/>
            <person name="Bu F."/>
            <person name="Rutten L."/>
            <person name="Van Zeijl A."/>
            <person name="Liu W."/>
            <person name="Santuari L."/>
            <person name="Cao Q."/>
            <person name="Sharma T."/>
            <person name="Shen D."/>
            <person name="Roswanjaya Y."/>
            <person name="Wardhani T."/>
            <person name="Kalhor M.S."/>
            <person name="Jansen J."/>
            <person name="Van den Hoogen J."/>
            <person name="Gungor B."/>
            <person name="Hartog M."/>
            <person name="Hontelez J."/>
            <person name="Verver J."/>
            <person name="Yang W.-C."/>
            <person name="Schijlen E."/>
            <person name="Repin R."/>
            <person name="Schilthuizen M."/>
            <person name="Schranz E."/>
            <person name="Heidstra R."/>
            <person name="Miyata K."/>
            <person name="Fedorova E."/>
            <person name="Kohlen W."/>
            <person name="Bisseling T."/>
            <person name="Smit S."/>
            <person name="Geurts R."/>
        </authorList>
    </citation>
    <scope>NUCLEOTIDE SEQUENCE [LARGE SCALE GENOMIC DNA]</scope>
    <source>
        <strain evidence="3">cv. WU1-14</strain>
    </source>
</reference>
<keyword evidence="2" id="KW-0255">Endonuclease</keyword>
<protein>
    <submittedName>
        <fullName evidence="2">Endonuclease/exonuclease/phosphatase</fullName>
    </submittedName>
</protein>
<dbReference type="OrthoDB" id="1001526at2759"/>
<dbReference type="GO" id="GO:0004527">
    <property type="term" value="F:exonuclease activity"/>
    <property type="evidence" value="ECO:0007669"/>
    <property type="project" value="UniProtKB-KW"/>
</dbReference>
<dbReference type="GO" id="GO:0004519">
    <property type="term" value="F:endonuclease activity"/>
    <property type="evidence" value="ECO:0007669"/>
    <property type="project" value="UniProtKB-KW"/>
</dbReference>
<organism evidence="2 3">
    <name type="scientific">Parasponia andersonii</name>
    <name type="common">Sponia andersonii</name>
    <dbReference type="NCBI Taxonomy" id="3476"/>
    <lineage>
        <taxon>Eukaryota</taxon>
        <taxon>Viridiplantae</taxon>
        <taxon>Streptophyta</taxon>
        <taxon>Embryophyta</taxon>
        <taxon>Tracheophyta</taxon>
        <taxon>Spermatophyta</taxon>
        <taxon>Magnoliopsida</taxon>
        <taxon>eudicotyledons</taxon>
        <taxon>Gunneridae</taxon>
        <taxon>Pentapetalae</taxon>
        <taxon>rosids</taxon>
        <taxon>fabids</taxon>
        <taxon>Rosales</taxon>
        <taxon>Cannabaceae</taxon>
        <taxon>Parasponia</taxon>
    </lineage>
</organism>
<keyword evidence="2" id="KW-0378">Hydrolase</keyword>
<dbReference type="Gene3D" id="3.60.10.10">
    <property type="entry name" value="Endonuclease/exonuclease/phosphatase"/>
    <property type="match status" value="1"/>
</dbReference>
<keyword evidence="2" id="KW-0269">Exonuclease</keyword>
<dbReference type="AlphaFoldDB" id="A0A2P5APL2"/>
<name>A0A2P5APL2_PARAD</name>